<dbReference type="EMBL" id="WBVO01000013">
    <property type="protein sequence ID" value="KAB2806820.1"/>
    <property type="molecule type" value="Genomic_DNA"/>
</dbReference>
<dbReference type="SUPFAM" id="SSF52172">
    <property type="entry name" value="CheY-like"/>
    <property type="match status" value="1"/>
</dbReference>
<name>A0A6N6RJ86_9FLAO</name>
<dbReference type="GO" id="GO:0003677">
    <property type="term" value="F:DNA binding"/>
    <property type="evidence" value="ECO:0007669"/>
    <property type="project" value="InterPro"/>
</dbReference>
<dbReference type="InterPro" id="IPR011006">
    <property type="entry name" value="CheY-like_superfamily"/>
</dbReference>
<gene>
    <name evidence="4" type="ORF">F8C67_13205</name>
</gene>
<comment type="caution">
    <text evidence="4">The sequence shown here is derived from an EMBL/GenBank/DDBJ whole genome shotgun (WGS) entry which is preliminary data.</text>
</comment>
<feature type="modified residue" description="4-aspartylphosphate" evidence="1">
    <location>
        <position position="57"/>
    </location>
</feature>
<dbReference type="GO" id="GO:0000156">
    <property type="term" value="F:phosphorelay response regulator activity"/>
    <property type="evidence" value="ECO:0007669"/>
    <property type="project" value="InterPro"/>
</dbReference>
<dbReference type="InterPro" id="IPR001789">
    <property type="entry name" value="Sig_transdc_resp-reg_receiver"/>
</dbReference>
<dbReference type="AlphaFoldDB" id="A0A6N6RJ86"/>
<protein>
    <submittedName>
        <fullName evidence="4">Response regulator transcription factor</fullName>
    </submittedName>
</protein>
<keyword evidence="5" id="KW-1185">Reference proteome</keyword>
<dbReference type="InterPro" id="IPR046947">
    <property type="entry name" value="LytR-like"/>
</dbReference>
<organism evidence="4 5">
    <name type="scientific">Phaeocystidibacter luteus</name>
    <dbReference type="NCBI Taxonomy" id="911197"/>
    <lineage>
        <taxon>Bacteria</taxon>
        <taxon>Pseudomonadati</taxon>
        <taxon>Bacteroidota</taxon>
        <taxon>Flavobacteriia</taxon>
        <taxon>Flavobacteriales</taxon>
        <taxon>Phaeocystidibacteraceae</taxon>
        <taxon>Phaeocystidibacter</taxon>
    </lineage>
</organism>
<evidence type="ECO:0000313" key="4">
    <source>
        <dbReference type="EMBL" id="KAB2806820.1"/>
    </source>
</evidence>
<dbReference type="Gene3D" id="3.40.50.2300">
    <property type="match status" value="1"/>
</dbReference>
<dbReference type="Pfam" id="PF00072">
    <property type="entry name" value="Response_reg"/>
    <property type="match status" value="1"/>
</dbReference>
<reference evidence="4 5" key="1">
    <citation type="submission" date="2019-09" db="EMBL/GenBank/DDBJ databases">
        <title>Genomes of family Cryomorphaceae.</title>
        <authorList>
            <person name="Bowman J.P."/>
        </authorList>
    </citation>
    <scope>NUCLEOTIDE SEQUENCE [LARGE SCALE GENOMIC DNA]</scope>
    <source>
        <strain evidence="4 5">LMG 25704</strain>
    </source>
</reference>
<dbReference type="Proteomes" id="UP000468650">
    <property type="component" value="Unassembled WGS sequence"/>
</dbReference>
<dbReference type="RefSeq" id="WP_151668336.1">
    <property type="nucleotide sequence ID" value="NZ_WBVO01000013.1"/>
</dbReference>
<dbReference type="PROSITE" id="PS50110">
    <property type="entry name" value="RESPONSE_REGULATORY"/>
    <property type="match status" value="1"/>
</dbReference>
<dbReference type="Pfam" id="PF04397">
    <property type="entry name" value="LytTR"/>
    <property type="match status" value="1"/>
</dbReference>
<dbReference type="Gene3D" id="2.40.50.1020">
    <property type="entry name" value="LytTr DNA-binding domain"/>
    <property type="match status" value="1"/>
</dbReference>
<dbReference type="OrthoDB" id="2168082at2"/>
<evidence type="ECO:0000313" key="5">
    <source>
        <dbReference type="Proteomes" id="UP000468650"/>
    </source>
</evidence>
<dbReference type="PROSITE" id="PS50930">
    <property type="entry name" value="HTH_LYTTR"/>
    <property type="match status" value="1"/>
</dbReference>
<feature type="domain" description="Response regulatory" evidence="2">
    <location>
        <begin position="5"/>
        <end position="118"/>
    </location>
</feature>
<accession>A0A6N6RJ86</accession>
<evidence type="ECO:0000256" key="1">
    <source>
        <dbReference type="PROSITE-ProRule" id="PRU00169"/>
    </source>
</evidence>
<evidence type="ECO:0000259" key="3">
    <source>
        <dbReference type="PROSITE" id="PS50930"/>
    </source>
</evidence>
<keyword evidence="1" id="KW-0597">Phosphoprotein</keyword>
<dbReference type="InterPro" id="IPR007492">
    <property type="entry name" value="LytTR_DNA-bd_dom"/>
</dbReference>
<dbReference type="PANTHER" id="PTHR37299">
    <property type="entry name" value="TRANSCRIPTIONAL REGULATOR-RELATED"/>
    <property type="match status" value="1"/>
</dbReference>
<dbReference type="PANTHER" id="PTHR37299:SF1">
    <property type="entry name" value="STAGE 0 SPORULATION PROTEIN A HOMOLOG"/>
    <property type="match status" value="1"/>
</dbReference>
<sequence length="238" mass="26555">MATLKCVLVDDEPHARGLLRNLLNQSSWKIDIAGEAADVDTAMELVALEKPDVVFLDIRINERLGFEVLDKFTNRGFKVVFTTAYDHYAVDAFKYGAVHYLLKPYDLPAVEEALARCMAEATNGTNNEEANQTIVSIQSRSETLRIKGSDILYLTGSGSYTEFYLKGGKTVLASKALGHFEKSLPESEFIRIHKKHMVNIRQILSYERGAKSSVEMANSVKLEVGRTYKPKLSSILSS</sequence>
<dbReference type="SMART" id="SM00850">
    <property type="entry name" value="LytTR"/>
    <property type="match status" value="1"/>
</dbReference>
<proteinExistence type="predicted"/>
<evidence type="ECO:0000259" key="2">
    <source>
        <dbReference type="PROSITE" id="PS50110"/>
    </source>
</evidence>
<feature type="domain" description="HTH LytTR-type" evidence="3">
    <location>
        <begin position="135"/>
        <end position="238"/>
    </location>
</feature>
<dbReference type="SMART" id="SM00448">
    <property type="entry name" value="REC"/>
    <property type="match status" value="1"/>
</dbReference>